<evidence type="ECO:0000313" key="4">
    <source>
        <dbReference type="Proteomes" id="UP000533306"/>
    </source>
</evidence>
<dbReference type="AlphaFoldDB" id="A0A7W9S6N1"/>
<dbReference type="InterPro" id="IPR013113">
    <property type="entry name" value="SIP_FAD-bd"/>
</dbReference>
<keyword evidence="4" id="KW-1185">Reference proteome</keyword>
<evidence type="ECO:0000313" key="3">
    <source>
        <dbReference type="EMBL" id="MBB6014008.1"/>
    </source>
</evidence>
<sequence length="372" mass="41076">MTGYFTEARIELGNSPAFISRIGDHLKLYGAELSRWDNALDASTELWTSSFESETDRLLVRAEASSLDMLYLVKMTIAEQVMQFVGDEAFRIAWTGDGSDLTVPPNFSVMEVASVRDVTPHMRRITLRGDDLSRFDTLEALHLRILVQHPEAPTPQWPTLDPNGIVRWPDGEHRPRLRVYTVRNVDVAAGTMDLDFVLHGDAHTEGGPGTAPGADWARHAAIGQPMGIIGPGGGGLKEADWYLFAGDETGLPAIGRMLEALPPQARGHVIVEVADAGEEQALAAPQGFEIRWLHRNGAEAGTTTQLADAVKGVSFPRDGREVYAWAACEFDAFRAIRTYLRKEVRLARADHLVVSYWRRGRSEEESGGHHDD</sequence>
<evidence type="ECO:0000256" key="1">
    <source>
        <dbReference type="ARBA" id="ARBA00035644"/>
    </source>
</evidence>
<dbReference type="Pfam" id="PF08021">
    <property type="entry name" value="FAD_binding_9"/>
    <property type="match status" value="1"/>
</dbReference>
<dbReference type="InterPro" id="IPR007037">
    <property type="entry name" value="SIP_rossman_dom"/>
</dbReference>
<dbReference type="PROSITE" id="PS51384">
    <property type="entry name" value="FAD_FR"/>
    <property type="match status" value="1"/>
</dbReference>
<feature type="domain" description="FAD-binding FR-type" evidence="2">
    <location>
        <begin position="105"/>
        <end position="238"/>
    </location>
</feature>
<dbReference type="InterPro" id="IPR017927">
    <property type="entry name" value="FAD-bd_FR_type"/>
</dbReference>
<protein>
    <submittedName>
        <fullName evidence="3">NADPH-dependent ferric siderophore reductase</fullName>
    </submittedName>
</protein>
<accession>A0A7W9S6N1</accession>
<dbReference type="RefSeq" id="WP_183832189.1">
    <property type="nucleotide sequence ID" value="NZ_JACHEU010000003.1"/>
</dbReference>
<organism evidence="3 4">
    <name type="scientific">Aquamicrobium lusatiense</name>
    <dbReference type="NCBI Taxonomy" id="89772"/>
    <lineage>
        <taxon>Bacteria</taxon>
        <taxon>Pseudomonadati</taxon>
        <taxon>Pseudomonadota</taxon>
        <taxon>Alphaproteobacteria</taxon>
        <taxon>Hyphomicrobiales</taxon>
        <taxon>Phyllobacteriaceae</taxon>
        <taxon>Aquamicrobium</taxon>
    </lineage>
</organism>
<evidence type="ECO:0000259" key="2">
    <source>
        <dbReference type="PROSITE" id="PS51384"/>
    </source>
</evidence>
<dbReference type="GO" id="GO:0016491">
    <property type="term" value="F:oxidoreductase activity"/>
    <property type="evidence" value="ECO:0007669"/>
    <property type="project" value="InterPro"/>
</dbReference>
<proteinExistence type="inferred from homology"/>
<dbReference type="Proteomes" id="UP000533306">
    <property type="component" value="Unassembled WGS sequence"/>
</dbReference>
<comment type="caution">
    <text evidence="3">The sequence shown here is derived from an EMBL/GenBank/DDBJ whole genome shotgun (WGS) entry which is preliminary data.</text>
</comment>
<dbReference type="Gene3D" id="2.40.30.10">
    <property type="entry name" value="Translation factors"/>
    <property type="match status" value="1"/>
</dbReference>
<dbReference type="InterPro" id="IPR039261">
    <property type="entry name" value="FNR_nucleotide-bd"/>
</dbReference>
<gene>
    <name evidence="3" type="ORF">HNR59_003402</name>
</gene>
<dbReference type="EMBL" id="JACHEU010000003">
    <property type="protein sequence ID" value="MBB6014008.1"/>
    <property type="molecule type" value="Genomic_DNA"/>
</dbReference>
<dbReference type="SUPFAM" id="SSF63380">
    <property type="entry name" value="Riboflavin synthase domain-like"/>
    <property type="match status" value="1"/>
</dbReference>
<reference evidence="3 4" key="1">
    <citation type="submission" date="2020-08" db="EMBL/GenBank/DDBJ databases">
        <title>Genomic Encyclopedia of Type Strains, Phase IV (KMG-IV): sequencing the most valuable type-strain genomes for metagenomic binning, comparative biology and taxonomic classification.</title>
        <authorList>
            <person name="Goeker M."/>
        </authorList>
    </citation>
    <scope>NUCLEOTIDE SEQUENCE [LARGE SCALE GENOMIC DNA]</scope>
    <source>
        <strain evidence="3 4">DSM 11099</strain>
    </source>
</reference>
<dbReference type="Gene3D" id="3.40.50.80">
    <property type="entry name" value="Nucleotide-binding domain of ferredoxin-NADP reductase (FNR) module"/>
    <property type="match status" value="1"/>
</dbReference>
<dbReference type="PANTHER" id="PTHR30157">
    <property type="entry name" value="FERRIC REDUCTASE, NADPH-DEPENDENT"/>
    <property type="match status" value="1"/>
</dbReference>
<dbReference type="InterPro" id="IPR039374">
    <property type="entry name" value="SIP_fam"/>
</dbReference>
<dbReference type="CDD" id="cd06193">
    <property type="entry name" value="siderophore_interacting"/>
    <property type="match status" value="1"/>
</dbReference>
<comment type="similarity">
    <text evidence="1">Belongs to the SIP oxidoreductase family.</text>
</comment>
<name>A0A7W9S6N1_9HYPH</name>
<dbReference type="PANTHER" id="PTHR30157:SF0">
    <property type="entry name" value="NADPH-DEPENDENT FERRIC-CHELATE REDUCTASE"/>
    <property type="match status" value="1"/>
</dbReference>
<dbReference type="Pfam" id="PF04954">
    <property type="entry name" value="SIP"/>
    <property type="match status" value="1"/>
</dbReference>
<dbReference type="InterPro" id="IPR017938">
    <property type="entry name" value="Riboflavin_synthase-like_b-brl"/>
</dbReference>